<feature type="domain" description="Methyltransferase type 11" evidence="1">
    <location>
        <begin position="79"/>
        <end position="128"/>
    </location>
</feature>
<name>A0A975DCH1_9GAMM</name>
<dbReference type="KEGG" id="psym:J1N51_02610"/>
<dbReference type="AlphaFoldDB" id="A0A975DCH1"/>
<protein>
    <submittedName>
        <fullName evidence="2">Methyltransferase domain-containing protein</fullName>
    </submittedName>
</protein>
<sequence length="250" mass="28532">MKPALGYRWVLPLSQWQNIPAGELLLKAESTIINERLQYCFGQHLLKVGALSCDVQTPQSLINHQINLNSEYSRSSNVGVVSEFDEMAFQSNSIDAAVVSHVIEFCADPHQVLRELHRVLLPNGNMIISVFNPLSFLFFNKLWFGTQFRQFRQGRFFTIGRIKDWMSLLGFEVIDEQSLFYSRLGQSGQELDLGTWPKLVKSIMPWASAVTVLTVKKREWPLTPVRPRLRYKTVFNPSVGRPSVNTKTSG</sequence>
<organism evidence="2 3">
    <name type="scientific">Psychrosphaera ytuae</name>
    <dbReference type="NCBI Taxonomy" id="2820710"/>
    <lineage>
        <taxon>Bacteria</taxon>
        <taxon>Pseudomonadati</taxon>
        <taxon>Pseudomonadota</taxon>
        <taxon>Gammaproteobacteria</taxon>
        <taxon>Alteromonadales</taxon>
        <taxon>Pseudoalteromonadaceae</taxon>
        <taxon>Psychrosphaera</taxon>
    </lineage>
</organism>
<dbReference type="GO" id="GO:0008757">
    <property type="term" value="F:S-adenosylmethionine-dependent methyltransferase activity"/>
    <property type="evidence" value="ECO:0007669"/>
    <property type="project" value="InterPro"/>
</dbReference>
<accession>A0A975DCH1</accession>
<dbReference type="InterPro" id="IPR013216">
    <property type="entry name" value="Methyltransf_11"/>
</dbReference>
<evidence type="ECO:0000313" key="3">
    <source>
        <dbReference type="Proteomes" id="UP000682739"/>
    </source>
</evidence>
<dbReference type="EMBL" id="CP072110">
    <property type="protein sequence ID" value="QTH64398.1"/>
    <property type="molecule type" value="Genomic_DNA"/>
</dbReference>
<evidence type="ECO:0000259" key="1">
    <source>
        <dbReference type="Pfam" id="PF08241"/>
    </source>
</evidence>
<dbReference type="Proteomes" id="UP000682739">
    <property type="component" value="Chromosome"/>
</dbReference>
<reference evidence="2" key="1">
    <citation type="submission" date="2021-03" db="EMBL/GenBank/DDBJ databases">
        <title>Description of Psychrosphaera ytuae sp. nov. isolated from deep sea sediment of South China Sea.</title>
        <authorList>
            <person name="Zhang J."/>
            <person name="Xu X.-D."/>
        </authorList>
    </citation>
    <scope>NUCLEOTIDE SEQUENCE</scope>
    <source>
        <strain evidence="2">MTZ26</strain>
    </source>
</reference>
<keyword evidence="3" id="KW-1185">Reference proteome</keyword>
<dbReference type="GO" id="GO:0032259">
    <property type="term" value="P:methylation"/>
    <property type="evidence" value="ECO:0007669"/>
    <property type="project" value="UniProtKB-KW"/>
</dbReference>
<keyword evidence="2" id="KW-0808">Transferase</keyword>
<dbReference type="Gene3D" id="3.40.50.150">
    <property type="entry name" value="Vaccinia Virus protein VP39"/>
    <property type="match status" value="1"/>
</dbReference>
<evidence type="ECO:0000313" key="2">
    <source>
        <dbReference type="EMBL" id="QTH64398.1"/>
    </source>
</evidence>
<proteinExistence type="predicted"/>
<gene>
    <name evidence="2" type="ORF">J1N51_02610</name>
</gene>
<dbReference type="Pfam" id="PF08241">
    <property type="entry name" value="Methyltransf_11"/>
    <property type="match status" value="1"/>
</dbReference>
<dbReference type="RefSeq" id="WP_208832453.1">
    <property type="nucleotide sequence ID" value="NZ_CP072110.1"/>
</dbReference>
<dbReference type="InterPro" id="IPR029063">
    <property type="entry name" value="SAM-dependent_MTases_sf"/>
</dbReference>
<dbReference type="SUPFAM" id="SSF53335">
    <property type="entry name" value="S-adenosyl-L-methionine-dependent methyltransferases"/>
    <property type="match status" value="1"/>
</dbReference>
<keyword evidence="2" id="KW-0489">Methyltransferase</keyword>